<proteinExistence type="predicted"/>
<feature type="transmembrane region" description="Helical" evidence="1">
    <location>
        <begin position="29"/>
        <end position="49"/>
    </location>
</feature>
<protein>
    <submittedName>
        <fullName evidence="2">Uncharacterized protein</fullName>
    </submittedName>
</protein>
<dbReference type="EMBL" id="JASPKY010000156">
    <property type="protein sequence ID" value="KAK9729877.1"/>
    <property type="molecule type" value="Genomic_DNA"/>
</dbReference>
<accession>A0AAW1L6X4</accession>
<keyword evidence="3" id="KW-1185">Reference proteome</keyword>
<dbReference type="AlphaFoldDB" id="A0AAW1L6X4"/>
<evidence type="ECO:0000313" key="3">
    <source>
        <dbReference type="Proteomes" id="UP001458880"/>
    </source>
</evidence>
<comment type="caution">
    <text evidence="2">The sequence shown here is derived from an EMBL/GenBank/DDBJ whole genome shotgun (WGS) entry which is preliminary data.</text>
</comment>
<dbReference type="Proteomes" id="UP001458880">
    <property type="component" value="Unassembled WGS sequence"/>
</dbReference>
<keyword evidence="1" id="KW-1133">Transmembrane helix</keyword>
<organism evidence="2 3">
    <name type="scientific">Popillia japonica</name>
    <name type="common">Japanese beetle</name>
    <dbReference type="NCBI Taxonomy" id="7064"/>
    <lineage>
        <taxon>Eukaryota</taxon>
        <taxon>Metazoa</taxon>
        <taxon>Ecdysozoa</taxon>
        <taxon>Arthropoda</taxon>
        <taxon>Hexapoda</taxon>
        <taxon>Insecta</taxon>
        <taxon>Pterygota</taxon>
        <taxon>Neoptera</taxon>
        <taxon>Endopterygota</taxon>
        <taxon>Coleoptera</taxon>
        <taxon>Polyphaga</taxon>
        <taxon>Scarabaeiformia</taxon>
        <taxon>Scarabaeidae</taxon>
        <taxon>Rutelinae</taxon>
        <taxon>Popillia</taxon>
    </lineage>
</organism>
<keyword evidence="1" id="KW-0472">Membrane</keyword>
<evidence type="ECO:0000256" key="1">
    <source>
        <dbReference type="SAM" id="Phobius"/>
    </source>
</evidence>
<evidence type="ECO:0000313" key="2">
    <source>
        <dbReference type="EMBL" id="KAK9729877.1"/>
    </source>
</evidence>
<name>A0AAW1L6X4_POPJA</name>
<reference evidence="2 3" key="1">
    <citation type="journal article" date="2024" name="BMC Genomics">
        <title>De novo assembly and annotation of Popillia japonica's genome with initial clues to its potential as an invasive pest.</title>
        <authorList>
            <person name="Cucini C."/>
            <person name="Boschi S."/>
            <person name="Funari R."/>
            <person name="Cardaioli E."/>
            <person name="Iannotti N."/>
            <person name="Marturano G."/>
            <person name="Paoli F."/>
            <person name="Bruttini M."/>
            <person name="Carapelli A."/>
            <person name="Frati F."/>
            <person name="Nardi F."/>
        </authorList>
    </citation>
    <scope>NUCLEOTIDE SEQUENCE [LARGE SCALE GENOMIC DNA]</scope>
    <source>
        <strain evidence="2">DMR45628</strain>
    </source>
</reference>
<sequence length="143" mass="15699">MSFTIKKGSSIIIQDKSKIVEGGEINGGFINFLIPILAAAAGLVLASVLNKFVDKVSGKSLTLEIPGQPPIPLKKTLSQKDKDTIEKSIRALMNITSKEDSDCEDDIPLLCFDKSKQIENINPTDEIKKLLNIQDPRLFETKS</sequence>
<gene>
    <name evidence="2" type="ORF">QE152_g15667</name>
</gene>
<keyword evidence="1" id="KW-0812">Transmembrane</keyword>